<reference evidence="9 10" key="1">
    <citation type="journal article" date="2016" name="J. Zhejiang Univ. Sci. B">
        <title>Antibiotic resistance mechanisms of Myroides sp.</title>
        <authorList>
            <person name="Hu S."/>
            <person name="Yuan S."/>
            <person name="Qu H."/>
            <person name="Jiang T."/>
            <person name="Zhou Y."/>
            <person name="Wang M."/>
            <person name="Ming D."/>
        </authorList>
    </citation>
    <scope>NUCLEOTIDE SEQUENCE [LARGE SCALE GENOMIC DNA]</scope>
    <source>
        <strain evidence="9 10">PR63039</strain>
    </source>
</reference>
<evidence type="ECO:0000256" key="7">
    <source>
        <dbReference type="ARBA" id="ARBA00022679"/>
    </source>
</evidence>
<dbReference type="CDD" id="cd00402">
    <property type="entry name" value="Riboflavin_synthase_like"/>
    <property type="match status" value="1"/>
</dbReference>
<dbReference type="SUPFAM" id="SSF63380">
    <property type="entry name" value="Riboflavin synthase domain-like"/>
    <property type="match status" value="2"/>
</dbReference>
<dbReference type="GO" id="GO:0004746">
    <property type="term" value="F:riboflavin synthase activity"/>
    <property type="evidence" value="ECO:0007669"/>
    <property type="project" value="UniProtKB-UniRule"/>
</dbReference>
<dbReference type="InterPro" id="IPR026017">
    <property type="entry name" value="Lumazine-bd_dom"/>
</dbReference>
<keyword evidence="8" id="KW-0677">Repeat</keyword>
<evidence type="ECO:0000256" key="3">
    <source>
        <dbReference type="ARBA" id="ARBA00004887"/>
    </source>
</evidence>
<organism evidence="9 10">
    <name type="scientific">Myroides odoratimimus</name>
    <dbReference type="NCBI Taxonomy" id="76832"/>
    <lineage>
        <taxon>Bacteria</taxon>
        <taxon>Pseudomonadati</taxon>
        <taxon>Bacteroidota</taxon>
        <taxon>Flavobacteriia</taxon>
        <taxon>Flavobacteriales</taxon>
        <taxon>Flavobacteriaceae</taxon>
        <taxon>Myroides</taxon>
    </lineage>
</organism>
<dbReference type="FunFam" id="2.40.30.20:FF:000004">
    <property type="entry name" value="Riboflavin synthase, alpha subunit"/>
    <property type="match status" value="1"/>
</dbReference>
<dbReference type="EMBL" id="CP013690">
    <property type="protein sequence ID" value="ALU25836.1"/>
    <property type="molecule type" value="Genomic_DNA"/>
</dbReference>
<evidence type="ECO:0000256" key="5">
    <source>
        <dbReference type="ARBA" id="ARBA00013950"/>
    </source>
</evidence>
<sequence length="197" mass="21765">MFTGIVENIGNIKRIEKEQENLHITVESAFASELQIDQSVLHNGICLTVVALADVEYTVTAIKETIDVTSIGQWQVGQELNLERAMLMNGRLDGHIVQGHVDHIATCVSIEEVGGSTYFGFEYKKTSQHVTIEKGSITIDGTSLTVVDSGINTFKVAIIPYTLEHTIFKHYQVGTVVNLEFDVVGKYVAKLVQLRSL</sequence>
<evidence type="ECO:0000256" key="8">
    <source>
        <dbReference type="ARBA" id="ARBA00022737"/>
    </source>
</evidence>
<gene>
    <name evidence="9" type="ORF">AS202_06640</name>
</gene>
<dbReference type="GO" id="GO:0009231">
    <property type="term" value="P:riboflavin biosynthetic process"/>
    <property type="evidence" value="ECO:0007669"/>
    <property type="project" value="UniProtKB-KW"/>
</dbReference>
<dbReference type="InterPro" id="IPR017938">
    <property type="entry name" value="Riboflavin_synthase-like_b-brl"/>
</dbReference>
<protein>
    <recommendedName>
        <fullName evidence="5">Riboflavin synthase</fullName>
        <ecNumber evidence="4">2.5.1.9</ecNumber>
    </recommendedName>
</protein>
<keyword evidence="6" id="KW-0686">Riboflavin biosynthesis</keyword>
<dbReference type="PANTHER" id="PTHR21098:SF12">
    <property type="entry name" value="RIBOFLAVIN SYNTHASE"/>
    <property type="match status" value="1"/>
</dbReference>
<keyword evidence="7" id="KW-0808">Transferase</keyword>
<dbReference type="EC" id="2.5.1.9" evidence="4"/>
<evidence type="ECO:0000256" key="1">
    <source>
        <dbReference type="ARBA" id="ARBA00000968"/>
    </source>
</evidence>
<dbReference type="Gene3D" id="2.40.30.20">
    <property type="match status" value="2"/>
</dbReference>
<dbReference type="InterPro" id="IPR001783">
    <property type="entry name" value="Lumazine-bd"/>
</dbReference>
<evidence type="ECO:0000313" key="9">
    <source>
        <dbReference type="EMBL" id="ALU25836.1"/>
    </source>
</evidence>
<dbReference type="NCBIfam" id="TIGR00187">
    <property type="entry name" value="ribE"/>
    <property type="match status" value="1"/>
</dbReference>
<accession>A0A0S7EB72</accession>
<comment type="function">
    <text evidence="2">Catalyzes the dismutation of two molecules of 6,7-dimethyl-8-ribityllumazine, resulting in the formation of riboflavin and 5-amino-6-(D-ribitylamino)uracil.</text>
</comment>
<dbReference type="Proteomes" id="UP000069030">
    <property type="component" value="Chromosome"/>
</dbReference>
<evidence type="ECO:0000256" key="6">
    <source>
        <dbReference type="ARBA" id="ARBA00022619"/>
    </source>
</evidence>
<comment type="pathway">
    <text evidence="3">Cofactor biosynthesis; riboflavin biosynthesis; riboflavin from 2-hydroxy-3-oxobutyl phosphate and 5-amino-6-(D-ribitylamino)uracil: step 2/2.</text>
</comment>
<dbReference type="eggNOG" id="COG0307">
    <property type="taxonomic scope" value="Bacteria"/>
</dbReference>
<dbReference type="Pfam" id="PF00677">
    <property type="entry name" value="Lum_binding"/>
    <property type="match status" value="2"/>
</dbReference>
<evidence type="ECO:0000256" key="2">
    <source>
        <dbReference type="ARBA" id="ARBA00002803"/>
    </source>
</evidence>
<evidence type="ECO:0000256" key="4">
    <source>
        <dbReference type="ARBA" id="ARBA00012827"/>
    </source>
</evidence>
<dbReference type="PIRSF" id="PIRSF000498">
    <property type="entry name" value="Riboflavin_syn_A"/>
    <property type="match status" value="1"/>
</dbReference>
<dbReference type="PANTHER" id="PTHR21098">
    <property type="entry name" value="RIBOFLAVIN SYNTHASE ALPHA CHAIN"/>
    <property type="match status" value="1"/>
</dbReference>
<dbReference type="GeneID" id="66974468"/>
<dbReference type="RefSeq" id="WP_006257681.1">
    <property type="nucleotide sequence ID" value="NZ_BCMQ01000001.1"/>
</dbReference>
<evidence type="ECO:0000313" key="10">
    <source>
        <dbReference type="Proteomes" id="UP000069030"/>
    </source>
</evidence>
<comment type="catalytic activity">
    <reaction evidence="1">
        <text>2 6,7-dimethyl-8-(1-D-ribityl)lumazine + H(+) = 5-amino-6-(D-ribitylamino)uracil + riboflavin</text>
        <dbReference type="Rhea" id="RHEA:20772"/>
        <dbReference type="ChEBI" id="CHEBI:15378"/>
        <dbReference type="ChEBI" id="CHEBI:15934"/>
        <dbReference type="ChEBI" id="CHEBI:57986"/>
        <dbReference type="ChEBI" id="CHEBI:58201"/>
        <dbReference type="EC" id="2.5.1.9"/>
    </reaction>
</comment>
<dbReference type="KEGG" id="mod:AS202_06640"/>
<dbReference type="SMR" id="A0A0S7EB72"/>
<proteinExistence type="predicted"/>
<dbReference type="InterPro" id="IPR023366">
    <property type="entry name" value="ATP_synth_asu-like_sf"/>
</dbReference>
<name>A0A0S7EB72_9FLAO</name>
<dbReference type="PROSITE" id="PS51177">
    <property type="entry name" value="LUMAZINE_BIND"/>
    <property type="match status" value="2"/>
</dbReference>
<dbReference type="AlphaFoldDB" id="A0A0S7EB72"/>
<dbReference type="NCBIfam" id="NF006767">
    <property type="entry name" value="PRK09289.1"/>
    <property type="match status" value="1"/>
</dbReference>